<protein>
    <submittedName>
        <fullName evidence="1">Uncharacterized protein</fullName>
    </submittedName>
</protein>
<dbReference type="EMBL" id="JBJJXI010000078">
    <property type="protein sequence ID" value="KAL3395754.1"/>
    <property type="molecule type" value="Genomic_DNA"/>
</dbReference>
<reference evidence="1 2" key="1">
    <citation type="journal article" date="2024" name="bioRxiv">
        <title>A reference genome for Trichogramma kaykai: A tiny desert-dwelling parasitoid wasp with competing sex-ratio distorters.</title>
        <authorList>
            <person name="Culotta J."/>
            <person name="Lindsey A.R."/>
        </authorList>
    </citation>
    <scope>NUCLEOTIDE SEQUENCE [LARGE SCALE GENOMIC DNA]</scope>
    <source>
        <strain evidence="1 2">KSX58</strain>
    </source>
</reference>
<dbReference type="AlphaFoldDB" id="A0ABD2WRZ0"/>
<gene>
    <name evidence="1" type="ORF">TKK_010286</name>
</gene>
<keyword evidence="2" id="KW-1185">Reference proteome</keyword>
<sequence length="75" mass="8389">MRVTARQCARGSVRQSGTCGPYVRPCRCLDDTNVQLCPCQYPLQSTSASVQELLCINRLSNVTNKSFALERHIEN</sequence>
<accession>A0ABD2WRZ0</accession>
<evidence type="ECO:0000313" key="2">
    <source>
        <dbReference type="Proteomes" id="UP001627154"/>
    </source>
</evidence>
<name>A0ABD2WRZ0_9HYME</name>
<dbReference type="Proteomes" id="UP001627154">
    <property type="component" value="Unassembled WGS sequence"/>
</dbReference>
<proteinExistence type="predicted"/>
<evidence type="ECO:0000313" key="1">
    <source>
        <dbReference type="EMBL" id="KAL3395754.1"/>
    </source>
</evidence>
<comment type="caution">
    <text evidence="1">The sequence shown here is derived from an EMBL/GenBank/DDBJ whole genome shotgun (WGS) entry which is preliminary data.</text>
</comment>
<organism evidence="1 2">
    <name type="scientific">Trichogramma kaykai</name>
    <dbReference type="NCBI Taxonomy" id="54128"/>
    <lineage>
        <taxon>Eukaryota</taxon>
        <taxon>Metazoa</taxon>
        <taxon>Ecdysozoa</taxon>
        <taxon>Arthropoda</taxon>
        <taxon>Hexapoda</taxon>
        <taxon>Insecta</taxon>
        <taxon>Pterygota</taxon>
        <taxon>Neoptera</taxon>
        <taxon>Endopterygota</taxon>
        <taxon>Hymenoptera</taxon>
        <taxon>Apocrita</taxon>
        <taxon>Proctotrupomorpha</taxon>
        <taxon>Chalcidoidea</taxon>
        <taxon>Trichogrammatidae</taxon>
        <taxon>Trichogramma</taxon>
    </lineage>
</organism>